<name>A0A6G5P4E0_9CAUD</name>
<sequence length="631" mass="67083">MQTKVIKKSLAAQQDMLLNPEVVQQMRGGAAVNVNGFTKSFMQLWIESVGPEYAGNCEAGCTVTTDKTVVVSLVNGKAYEWTGAVPHVVVPGINPEDPASGFKLAVGYSLREQLASNSGASMIGADSGKTVQQELAAVKGTYGVLLSSYKDSQDPVTAAMAAAQAKGVAMIVDMNADYDYLVLYTGDRVMSLGNFTLTKRPGTMPNLPTHQQPDRPPQSQTSFNVDAGIIVVHPDTGFAVDVEVDGVNFLTKDKSEFGIFAPVVNNCKFTNCSFTGFRRGIRCYNASYNTFTDLRFKYYYTSADTYSEMAGIELNDPASLRSGTGNKFSGVLVDGYKTSYLMHVHGSVSFSSCIAKNVNTIGPVTAADHPVAFNVINCDAVRLESPVADGLYGSFLVVDSTTAPSSVVVTDPDVGSGVFGTASDVGAKIFNSKGGASSITVDGGSYRTNAPGYYLNFGGAFDTSQFDLRNADLTKCIDSIKNQPVPTGMNRITSSRTPIKFSAYKLARNTSPGDNFEFAVVEDDKFGIGGRGVYFRVPMTGNYRVRVNVGTYSLSDGATLDVRQAAAASGTGTLLTLNQPGRSTEKQTVYVDYTGKLNGGQFLHFYGNGIAGTNVAGAGADRASYLTIELI</sequence>
<dbReference type="SUPFAM" id="SSF51126">
    <property type="entry name" value="Pectin lyase-like"/>
    <property type="match status" value="1"/>
</dbReference>
<protein>
    <submittedName>
        <fullName evidence="4">Putative tailspike protein</fullName>
    </submittedName>
</protein>
<accession>A0A6G5P4E0</accession>
<organism evidence="4 5">
    <name type="scientific">Edwardsiella phage ETP-1</name>
    <dbReference type="NCBI Taxonomy" id="2544920"/>
    <lineage>
        <taxon>Viruses</taxon>
        <taxon>Duplodnaviria</taxon>
        <taxon>Heunggongvirae</taxon>
        <taxon>Uroviricota</taxon>
        <taxon>Caudoviricetes</taxon>
        <taxon>Kafunavirus</taxon>
        <taxon>Kafunavirus KF1</taxon>
    </lineage>
</organism>
<dbReference type="Proteomes" id="UP000501729">
    <property type="component" value="Segment"/>
</dbReference>
<comment type="subcellular location">
    <subcellularLocation>
        <location evidence="1">Virion</location>
    </subcellularLocation>
</comment>
<feature type="region of interest" description="Disordered" evidence="3">
    <location>
        <begin position="201"/>
        <end position="220"/>
    </location>
</feature>
<proteinExistence type="predicted"/>
<keyword evidence="2" id="KW-0946">Virion</keyword>
<dbReference type="GO" id="GO:0019058">
    <property type="term" value="P:viral life cycle"/>
    <property type="evidence" value="ECO:0007669"/>
    <property type="project" value="UniProtKB-ARBA"/>
</dbReference>
<dbReference type="GO" id="GO:0044423">
    <property type="term" value="C:virion component"/>
    <property type="evidence" value="ECO:0007669"/>
    <property type="project" value="UniProtKB-KW"/>
</dbReference>
<feature type="compositionally biased region" description="Polar residues" evidence="3">
    <location>
        <begin position="206"/>
        <end position="220"/>
    </location>
</feature>
<dbReference type="InterPro" id="IPR011050">
    <property type="entry name" value="Pectin_lyase_fold/virulence"/>
</dbReference>
<evidence type="ECO:0000256" key="2">
    <source>
        <dbReference type="ARBA" id="ARBA00022844"/>
    </source>
</evidence>
<evidence type="ECO:0000313" key="4">
    <source>
        <dbReference type="EMBL" id="QBP07033.1"/>
    </source>
</evidence>
<dbReference type="EMBL" id="MK574011">
    <property type="protein sequence ID" value="QBP07033.1"/>
    <property type="molecule type" value="Genomic_DNA"/>
</dbReference>
<reference evidence="4 5" key="1">
    <citation type="submission" date="2019-02" db="EMBL/GenBank/DDBJ databases">
        <title>Genome sequence of multidrug-resistant Edwardsiella tarda isolate infecting lytic phage ETP-1.</title>
        <authorList>
            <person name="Nikapitiya C."/>
            <person name="Senevirathne A."/>
            <person name="De Zoysa M."/>
            <person name="Lee J."/>
        </authorList>
    </citation>
    <scope>NUCLEOTIDE SEQUENCE [LARGE SCALE GENOMIC DNA]</scope>
</reference>
<evidence type="ECO:0000256" key="3">
    <source>
        <dbReference type="SAM" id="MobiDB-lite"/>
    </source>
</evidence>
<gene>
    <name evidence="4" type="ORF">ETP1_032</name>
</gene>
<dbReference type="Gene3D" id="2.10.10.80">
    <property type="match status" value="1"/>
</dbReference>
<dbReference type="GO" id="GO:0051701">
    <property type="term" value="P:biological process involved in interaction with host"/>
    <property type="evidence" value="ECO:0007669"/>
    <property type="project" value="UniProtKB-ARBA"/>
</dbReference>
<evidence type="ECO:0000256" key="1">
    <source>
        <dbReference type="ARBA" id="ARBA00004328"/>
    </source>
</evidence>
<evidence type="ECO:0000313" key="5">
    <source>
        <dbReference type="Proteomes" id="UP000501729"/>
    </source>
</evidence>